<dbReference type="EMBL" id="JAUEPN010000005">
    <property type="protein sequence ID" value="KAK3293795.1"/>
    <property type="molecule type" value="Genomic_DNA"/>
</dbReference>
<reference evidence="1" key="1">
    <citation type="journal article" date="2023" name="Mol. Phylogenet. Evol.">
        <title>Genome-scale phylogeny and comparative genomics of the fungal order Sordariales.</title>
        <authorList>
            <person name="Hensen N."/>
            <person name="Bonometti L."/>
            <person name="Westerberg I."/>
            <person name="Brannstrom I.O."/>
            <person name="Guillou S."/>
            <person name="Cros-Aarteil S."/>
            <person name="Calhoun S."/>
            <person name="Haridas S."/>
            <person name="Kuo A."/>
            <person name="Mondo S."/>
            <person name="Pangilinan J."/>
            <person name="Riley R."/>
            <person name="LaButti K."/>
            <person name="Andreopoulos B."/>
            <person name="Lipzen A."/>
            <person name="Chen C."/>
            <person name="Yan M."/>
            <person name="Daum C."/>
            <person name="Ng V."/>
            <person name="Clum A."/>
            <person name="Steindorff A."/>
            <person name="Ohm R.A."/>
            <person name="Martin F."/>
            <person name="Silar P."/>
            <person name="Natvig D.O."/>
            <person name="Lalanne C."/>
            <person name="Gautier V."/>
            <person name="Ament-Velasquez S.L."/>
            <person name="Kruys A."/>
            <person name="Hutchinson M.I."/>
            <person name="Powell A.J."/>
            <person name="Barry K."/>
            <person name="Miller A.N."/>
            <person name="Grigoriev I.V."/>
            <person name="Debuchy R."/>
            <person name="Gladieux P."/>
            <person name="Hiltunen Thoren M."/>
            <person name="Johannesson H."/>
        </authorList>
    </citation>
    <scope>NUCLEOTIDE SEQUENCE</scope>
    <source>
        <strain evidence="1">CBS 168.71</strain>
    </source>
</reference>
<comment type="caution">
    <text evidence="1">The sequence shown here is derived from an EMBL/GenBank/DDBJ whole genome shotgun (WGS) entry which is preliminary data.</text>
</comment>
<evidence type="ECO:0008006" key="3">
    <source>
        <dbReference type="Google" id="ProtNLM"/>
    </source>
</evidence>
<dbReference type="GeneID" id="87835743"/>
<dbReference type="RefSeq" id="XP_062657309.1">
    <property type="nucleotide sequence ID" value="XM_062798795.1"/>
</dbReference>
<organism evidence="1 2">
    <name type="scientific">Chaetomium fimeti</name>
    <dbReference type="NCBI Taxonomy" id="1854472"/>
    <lineage>
        <taxon>Eukaryota</taxon>
        <taxon>Fungi</taxon>
        <taxon>Dikarya</taxon>
        <taxon>Ascomycota</taxon>
        <taxon>Pezizomycotina</taxon>
        <taxon>Sordariomycetes</taxon>
        <taxon>Sordariomycetidae</taxon>
        <taxon>Sordariales</taxon>
        <taxon>Chaetomiaceae</taxon>
        <taxon>Chaetomium</taxon>
    </lineage>
</organism>
<accession>A0AAE0LQR2</accession>
<dbReference type="AlphaFoldDB" id="A0AAE0LQR2"/>
<keyword evidence="2" id="KW-1185">Reference proteome</keyword>
<gene>
    <name evidence="1" type="ORF">B0H64DRAFT_173130</name>
</gene>
<dbReference type="Proteomes" id="UP001278766">
    <property type="component" value="Unassembled WGS sequence"/>
</dbReference>
<sequence length="125" mass="14167">MREVPNARGIVGPIFHFLCSSIKPQMHFSSSSLRLCRAISNNRQFTPSRSSFTMTGSTERRPEKVYFPNIDVENLEEYRIGGYHPTVIGDTFHVGRYEVVHKLGFGGYTQRSGSLETDTYNGTSR</sequence>
<reference evidence="1" key="2">
    <citation type="submission" date="2023-06" db="EMBL/GenBank/DDBJ databases">
        <authorList>
            <consortium name="Lawrence Berkeley National Laboratory"/>
            <person name="Haridas S."/>
            <person name="Hensen N."/>
            <person name="Bonometti L."/>
            <person name="Westerberg I."/>
            <person name="Brannstrom I.O."/>
            <person name="Guillou S."/>
            <person name="Cros-Aarteil S."/>
            <person name="Calhoun S."/>
            <person name="Kuo A."/>
            <person name="Mondo S."/>
            <person name="Pangilinan J."/>
            <person name="Riley R."/>
            <person name="Labutti K."/>
            <person name="Andreopoulos B."/>
            <person name="Lipzen A."/>
            <person name="Chen C."/>
            <person name="Yanf M."/>
            <person name="Daum C."/>
            <person name="Ng V."/>
            <person name="Clum A."/>
            <person name="Steindorff A."/>
            <person name="Ohm R."/>
            <person name="Martin F."/>
            <person name="Silar P."/>
            <person name="Natvig D."/>
            <person name="Lalanne C."/>
            <person name="Gautier V."/>
            <person name="Ament-Velasquez S.L."/>
            <person name="Kruys A."/>
            <person name="Hutchinson M.I."/>
            <person name="Powell A.J."/>
            <person name="Barry K."/>
            <person name="Miller A.N."/>
            <person name="Grigoriev I.V."/>
            <person name="Debuchy R."/>
            <person name="Gladieux P."/>
            <person name="Thoren M.H."/>
            <person name="Johannesson H."/>
        </authorList>
    </citation>
    <scope>NUCLEOTIDE SEQUENCE</scope>
    <source>
        <strain evidence="1">CBS 168.71</strain>
    </source>
</reference>
<proteinExistence type="predicted"/>
<protein>
    <recommendedName>
        <fullName evidence="3">Protein kinase domain-containing protein</fullName>
    </recommendedName>
</protein>
<dbReference type="Gene3D" id="3.30.200.20">
    <property type="entry name" value="Phosphorylase Kinase, domain 1"/>
    <property type="match status" value="1"/>
</dbReference>
<evidence type="ECO:0000313" key="1">
    <source>
        <dbReference type="EMBL" id="KAK3293795.1"/>
    </source>
</evidence>
<evidence type="ECO:0000313" key="2">
    <source>
        <dbReference type="Proteomes" id="UP001278766"/>
    </source>
</evidence>
<name>A0AAE0LQR2_9PEZI</name>